<dbReference type="RefSeq" id="WP_044439295.1">
    <property type="nucleotide sequence ID" value="NZ_FUYG01000002.1"/>
</dbReference>
<feature type="domain" description="Type II secretion system protein GspF" evidence="7">
    <location>
        <begin position="177"/>
        <end position="299"/>
    </location>
</feature>
<evidence type="ECO:0000256" key="6">
    <source>
        <dbReference type="SAM" id="Phobius"/>
    </source>
</evidence>
<keyword evidence="10" id="KW-1185">Reference proteome</keyword>
<dbReference type="Gene3D" id="1.20.81.30">
    <property type="entry name" value="Type II secretion system (T2SS), domain F"/>
    <property type="match status" value="1"/>
</dbReference>
<feature type="transmembrane region" description="Helical" evidence="6">
    <location>
        <begin position="285"/>
        <end position="305"/>
    </location>
</feature>
<reference evidence="11" key="3">
    <citation type="submission" date="2017-02" db="EMBL/GenBank/DDBJ databases">
        <authorList>
            <person name="Varghese N."/>
            <person name="Submissions S."/>
        </authorList>
    </citation>
    <scope>NUCLEOTIDE SEQUENCE [LARGE SCALE GENOMIC DNA]</scope>
    <source>
        <strain evidence="11">VKM Ac-2052</strain>
    </source>
</reference>
<reference evidence="8" key="2">
    <citation type="submission" date="2015-02" db="EMBL/GenBank/DDBJ databases">
        <authorList>
            <person name="Vasilyev I.Y."/>
            <person name="Siniagina M.N."/>
            <person name="Malanin S.Y."/>
            <person name="Boulygina E.A."/>
            <person name="Grygoryeva T.V."/>
            <person name="Yarullina D.R."/>
            <person name="Ilinskaya O.N."/>
        </authorList>
    </citation>
    <scope>NUCLEOTIDE SEQUENCE</scope>
    <source>
        <strain evidence="8">VKM Ac-1804</strain>
    </source>
</reference>
<reference evidence="9" key="4">
    <citation type="submission" date="2017-02" db="EMBL/GenBank/DDBJ databases">
        <authorList>
            <person name="Peterson S.W."/>
        </authorList>
    </citation>
    <scope>NUCLEOTIDE SEQUENCE [LARGE SCALE GENOMIC DNA]</scope>
    <source>
        <strain evidence="9">VKM Ac-2052</strain>
    </source>
</reference>
<dbReference type="InterPro" id="IPR042094">
    <property type="entry name" value="T2SS_GspF_sf"/>
</dbReference>
<organism evidence="9 11">
    <name type="scientific">Agreia bicolorata</name>
    <dbReference type="NCBI Taxonomy" id="110935"/>
    <lineage>
        <taxon>Bacteria</taxon>
        <taxon>Bacillati</taxon>
        <taxon>Actinomycetota</taxon>
        <taxon>Actinomycetes</taxon>
        <taxon>Micrococcales</taxon>
        <taxon>Microbacteriaceae</taxon>
        <taxon>Agreia</taxon>
    </lineage>
</organism>
<name>A0A1T4XC41_9MICO</name>
<dbReference type="EMBL" id="JYFC01000001">
    <property type="protein sequence ID" value="KJC65894.1"/>
    <property type="molecule type" value="Genomic_DNA"/>
</dbReference>
<evidence type="ECO:0000256" key="3">
    <source>
        <dbReference type="ARBA" id="ARBA00022692"/>
    </source>
</evidence>
<protein>
    <submittedName>
        <fullName evidence="8">Pilus assembly protein</fullName>
    </submittedName>
    <submittedName>
        <fullName evidence="9">Tight adherence protein C</fullName>
    </submittedName>
</protein>
<evidence type="ECO:0000256" key="2">
    <source>
        <dbReference type="ARBA" id="ARBA00022475"/>
    </source>
</evidence>
<sequence length="312" mass="33331">MSATVAWAMLFGVVLGVGLWSLVSVAPRLSRPSLAERTAPYLVDVSAGARQFLSKRSSDPLPVFGVLLTPMARVAIDILSGILGGTEQIERRLAQSRSELSVEHFRSQQLVYGVVGVVMGAVFVTVSLPTTTMPVVTQLAIPIVLGAVGVGVRDLVLRRAARRRMARIDSELPTVLEFLTLSLSAGETVLDGLRRVARVSNGELAREFAVVVTEVNSGVGLVSALESRAGSLAFPAFTRCVEQMTGALERGTPLSDVLRAQAQDSREDTKRALLEAAGKKEVTMLVPLVFLILPTTVLFAVWPGIVVLQTGF</sequence>
<evidence type="ECO:0000256" key="5">
    <source>
        <dbReference type="ARBA" id="ARBA00023136"/>
    </source>
</evidence>
<evidence type="ECO:0000259" key="7">
    <source>
        <dbReference type="Pfam" id="PF00482"/>
    </source>
</evidence>
<keyword evidence="2" id="KW-1003">Cell membrane</keyword>
<proteinExistence type="predicted"/>
<reference evidence="8 10" key="1">
    <citation type="journal article" date="2001" name="Int. J. Syst. Evol. Microbiol.">
        <title>Agreia bicolorata gen. nov., sp. nov., to accommodate actinobacteria isolated from narrow reed grass infected by the nematode Heteroanguina graminophila.</title>
        <authorList>
            <person name="Evtushenko L.I."/>
            <person name="Dorofeeva L.V."/>
            <person name="Dobrovolskaya T.G."/>
            <person name="Streshinskaya G.M."/>
            <person name="Subbotin S.A."/>
            <person name="Tiedje J.M."/>
        </authorList>
    </citation>
    <scope>NUCLEOTIDE SEQUENCE [LARGE SCALE GENOMIC DNA]</scope>
    <source>
        <strain evidence="8 10">VKM Ac-1804</strain>
    </source>
</reference>
<dbReference type="PANTHER" id="PTHR35007">
    <property type="entry name" value="INTEGRAL MEMBRANE PROTEIN-RELATED"/>
    <property type="match status" value="1"/>
</dbReference>
<evidence type="ECO:0000256" key="4">
    <source>
        <dbReference type="ARBA" id="ARBA00022989"/>
    </source>
</evidence>
<evidence type="ECO:0000313" key="11">
    <source>
        <dbReference type="Proteomes" id="UP000189735"/>
    </source>
</evidence>
<evidence type="ECO:0000313" key="8">
    <source>
        <dbReference type="EMBL" id="KJC65894.1"/>
    </source>
</evidence>
<comment type="subcellular location">
    <subcellularLocation>
        <location evidence="1">Cell membrane</location>
        <topology evidence="1">Multi-pass membrane protein</topology>
    </subcellularLocation>
</comment>
<keyword evidence="3 6" id="KW-0812">Transmembrane</keyword>
<dbReference type="InterPro" id="IPR018076">
    <property type="entry name" value="T2SS_GspF_dom"/>
</dbReference>
<evidence type="ECO:0000313" key="10">
    <source>
        <dbReference type="Proteomes" id="UP000032503"/>
    </source>
</evidence>
<gene>
    <name evidence="9" type="ORF">SAMN06295879_1028</name>
    <name evidence="8" type="ORF">TZ00_01785</name>
</gene>
<feature type="transmembrane region" description="Helical" evidence="6">
    <location>
        <begin position="110"/>
        <end position="129"/>
    </location>
</feature>
<dbReference type="AlphaFoldDB" id="A0A1T4XC41"/>
<feature type="transmembrane region" description="Helical" evidence="6">
    <location>
        <begin position="135"/>
        <end position="157"/>
    </location>
</feature>
<evidence type="ECO:0000256" key="1">
    <source>
        <dbReference type="ARBA" id="ARBA00004651"/>
    </source>
</evidence>
<dbReference type="GO" id="GO:0005886">
    <property type="term" value="C:plasma membrane"/>
    <property type="evidence" value="ECO:0007669"/>
    <property type="project" value="UniProtKB-SubCell"/>
</dbReference>
<feature type="transmembrane region" description="Helical" evidence="6">
    <location>
        <begin position="6"/>
        <end position="27"/>
    </location>
</feature>
<dbReference type="PANTHER" id="PTHR35007:SF4">
    <property type="entry name" value="CONSERVED TRANSMEMBRANE PROTEIN-RELATED"/>
    <property type="match status" value="1"/>
</dbReference>
<keyword evidence="4 6" id="KW-1133">Transmembrane helix</keyword>
<dbReference type="Proteomes" id="UP000032503">
    <property type="component" value="Unassembled WGS sequence"/>
</dbReference>
<keyword evidence="5 6" id="KW-0472">Membrane</keyword>
<dbReference type="EMBL" id="FUYG01000002">
    <property type="protein sequence ID" value="SKA87083.1"/>
    <property type="molecule type" value="Genomic_DNA"/>
</dbReference>
<dbReference type="Pfam" id="PF00482">
    <property type="entry name" value="T2SSF"/>
    <property type="match status" value="1"/>
</dbReference>
<accession>A0A1T4XC41</accession>
<evidence type="ECO:0000313" key="9">
    <source>
        <dbReference type="EMBL" id="SKA87083.1"/>
    </source>
</evidence>
<dbReference type="Proteomes" id="UP000189735">
    <property type="component" value="Unassembled WGS sequence"/>
</dbReference>